<feature type="compositionally biased region" description="Gly residues" evidence="1">
    <location>
        <begin position="44"/>
        <end position="60"/>
    </location>
</feature>
<evidence type="ECO:0000256" key="1">
    <source>
        <dbReference type="SAM" id="MobiDB-lite"/>
    </source>
</evidence>
<feature type="compositionally biased region" description="Basic residues" evidence="1">
    <location>
        <begin position="76"/>
        <end position="86"/>
    </location>
</feature>
<sequence length="335" mass="37179">AEPLRFARGDPVRRRARRARAVVQEEPAGGDIALDRPALRLSSGAGGGGAPGRGAALGRGAGRDLPSGAAGDHGRRGARGRPRRGGPLRPYPAQDRRPATPDLRHRPARAARALALRDGAADEQPDRYPGLRPVRGERRLLPRHGRQTPGWPAPGEPATVPRRRRPRRGRRHQARPAPDPRPSRLRAARLGSDRRRRGLRRRGLRGLARGRRPVQGGSAGALQGGRGDLGHPLRPQGHGLWHRLALRAADRGRRRPRRGDALPRRGPAGLRHPPHLRPLRLHARAVRPFPAPRLHLRPLRRSRLPAAALQHHRELSRARRVQLRERDGRLLFRRV</sequence>
<gene>
    <name evidence="2" type="ORF">AVDCRST_MAG12-1676</name>
</gene>
<dbReference type="AlphaFoldDB" id="A0A6J4RWY8"/>
<feature type="compositionally biased region" description="Gly residues" evidence="1">
    <location>
        <begin position="217"/>
        <end position="227"/>
    </location>
</feature>
<feature type="region of interest" description="Disordered" evidence="1">
    <location>
        <begin position="1"/>
        <end position="231"/>
    </location>
</feature>
<feature type="non-terminal residue" evidence="2">
    <location>
        <position position="1"/>
    </location>
</feature>
<accession>A0A6J4RWY8</accession>
<protein>
    <submittedName>
        <fullName evidence="2">Uncharacterized protein</fullName>
    </submittedName>
</protein>
<feature type="compositionally biased region" description="Basic residues" evidence="1">
    <location>
        <begin position="194"/>
        <end position="212"/>
    </location>
</feature>
<reference evidence="2" key="1">
    <citation type="submission" date="2020-02" db="EMBL/GenBank/DDBJ databases">
        <authorList>
            <person name="Meier V. D."/>
        </authorList>
    </citation>
    <scope>NUCLEOTIDE SEQUENCE</scope>
    <source>
        <strain evidence="2">AVDCRST_MAG12</strain>
    </source>
</reference>
<feature type="non-terminal residue" evidence="2">
    <location>
        <position position="335"/>
    </location>
</feature>
<organism evidence="2">
    <name type="scientific">uncultured Rubrobacteraceae bacterium</name>
    <dbReference type="NCBI Taxonomy" id="349277"/>
    <lineage>
        <taxon>Bacteria</taxon>
        <taxon>Bacillati</taxon>
        <taxon>Actinomycetota</taxon>
        <taxon>Rubrobacteria</taxon>
        <taxon>Rubrobacterales</taxon>
        <taxon>Rubrobacteraceae</taxon>
        <taxon>environmental samples</taxon>
    </lineage>
</organism>
<proteinExistence type="predicted"/>
<feature type="region of interest" description="Disordered" evidence="1">
    <location>
        <begin position="247"/>
        <end position="277"/>
    </location>
</feature>
<name>A0A6J4RWY8_9ACTN</name>
<feature type="compositionally biased region" description="Basic residues" evidence="1">
    <location>
        <begin position="161"/>
        <end position="174"/>
    </location>
</feature>
<dbReference type="EMBL" id="CADCVK010000261">
    <property type="protein sequence ID" value="CAA9483959.1"/>
    <property type="molecule type" value="Genomic_DNA"/>
</dbReference>
<feature type="compositionally biased region" description="Basic and acidic residues" evidence="1">
    <location>
        <begin position="94"/>
        <end position="105"/>
    </location>
</feature>
<evidence type="ECO:0000313" key="2">
    <source>
        <dbReference type="EMBL" id="CAA9483959.1"/>
    </source>
</evidence>
<feature type="compositionally biased region" description="Basic and acidic residues" evidence="1">
    <location>
        <begin position="1"/>
        <end position="13"/>
    </location>
</feature>